<evidence type="ECO:0000313" key="2">
    <source>
        <dbReference type="Proteomes" id="UP000265703"/>
    </source>
</evidence>
<accession>A0A397SGL2</accession>
<proteinExistence type="predicted"/>
<dbReference type="AlphaFoldDB" id="A0A397SGL2"/>
<sequence>MATLLSIQFSTYEYEFPTCLNPNNNDPNSFFYDKDDVNKMKKCAFRLINGNLANVTRENFQDTLSGVVNWLINGNDYKIGKQYYIKVDFDLRYKNPQSIWTIMQNGYVVGPLQVNSVGQTSESSDAKHHYEHNFSRYYFTLIISFFLFLKRINEL</sequence>
<dbReference type="EMBL" id="QKYT01000443">
    <property type="protein sequence ID" value="RIA85158.1"/>
    <property type="molecule type" value="Genomic_DNA"/>
</dbReference>
<dbReference type="Proteomes" id="UP000265703">
    <property type="component" value="Unassembled WGS sequence"/>
</dbReference>
<protein>
    <submittedName>
        <fullName evidence="1">Uncharacterized protein</fullName>
    </submittedName>
</protein>
<gene>
    <name evidence="1" type="ORF">C1645_741792</name>
</gene>
<evidence type="ECO:0000313" key="1">
    <source>
        <dbReference type="EMBL" id="RIA85158.1"/>
    </source>
</evidence>
<organism evidence="1 2">
    <name type="scientific">Glomus cerebriforme</name>
    <dbReference type="NCBI Taxonomy" id="658196"/>
    <lineage>
        <taxon>Eukaryota</taxon>
        <taxon>Fungi</taxon>
        <taxon>Fungi incertae sedis</taxon>
        <taxon>Mucoromycota</taxon>
        <taxon>Glomeromycotina</taxon>
        <taxon>Glomeromycetes</taxon>
        <taxon>Glomerales</taxon>
        <taxon>Glomeraceae</taxon>
        <taxon>Glomus</taxon>
    </lineage>
</organism>
<reference evidence="1 2" key="1">
    <citation type="submission" date="2018-06" db="EMBL/GenBank/DDBJ databases">
        <title>Comparative genomics reveals the genomic features of Rhizophagus irregularis, R. cerebriforme, R. diaphanum and Gigaspora rosea, and their symbiotic lifestyle signature.</title>
        <authorList>
            <person name="Morin E."/>
            <person name="San Clemente H."/>
            <person name="Chen E.C.H."/>
            <person name="De La Providencia I."/>
            <person name="Hainaut M."/>
            <person name="Kuo A."/>
            <person name="Kohler A."/>
            <person name="Murat C."/>
            <person name="Tang N."/>
            <person name="Roy S."/>
            <person name="Loubradou J."/>
            <person name="Henrissat B."/>
            <person name="Grigoriev I.V."/>
            <person name="Corradi N."/>
            <person name="Roux C."/>
            <person name="Martin F.M."/>
        </authorList>
    </citation>
    <scope>NUCLEOTIDE SEQUENCE [LARGE SCALE GENOMIC DNA]</scope>
    <source>
        <strain evidence="1 2">DAOM 227022</strain>
    </source>
</reference>
<name>A0A397SGL2_9GLOM</name>
<comment type="caution">
    <text evidence="1">The sequence shown here is derived from an EMBL/GenBank/DDBJ whole genome shotgun (WGS) entry which is preliminary data.</text>
</comment>
<keyword evidence="2" id="KW-1185">Reference proteome</keyword>